<dbReference type="PRINTS" id="PR00103">
    <property type="entry name" value="CAMPKINASE"/>
</dbReference>
<dbReference type="Proteomes" id="UP000067626">
    <property type="component" value="Chromosome"/>
</dbReference>
<dbReference type="STRING" id="52.CMC5_043840"/>
<dbReference type="InterPro" id="IPR000595">
    <property type="entry name" value="cNMP-bd_dom"/>
</dbReference>
<evidence type="ECO:0000313" key="4">
    <source>
        <dbReference type="Proteomes" id="UP000067626"/>
    </source>
</evidence>
<evidence type="ECO:0000256" key="1">
    <source>
        <dbReference type="SAM" id="Phobius"/>
    </source>
</evidence>
<feature type="transmembrane region" description="Helical" evidence="1">
    <location>
        <begin position="21"/>
        <end position="43"/>
    </location>
</feature>
<dbReference type="PANTHER" id="PTHR24567">
    <property type="entry name" value="CRP FAMILY TRANSCRIPTIONAL REGULATORY PROTEIN"/>
    <property type="match status" value="1"/>
</dbReference>
<dbReference type="InterPro" id="IPR014710">
    <property type="entry name" value="RmlC-like_jellyroll"/>
</dbReference>
<dbReference type="AlphaFoldDB" id="A0A0K1EH89"/>
<reference evidence="3 4" key="1">
    <citation type="submission" date="2015-07" db="EMBL/GenBank/DDBJ databases">
        <title>Genome analysis of myxobacterium Chondromyces crocatus Cm c5 reveals a high potential for natural compound synthesis and the genetic basis for the loss of fruiting body formation.</title>
        <authorList>
            <person name="Zaburannyi N."/>
            <person name="Bunk B."/>
            <person name="Maier J."/>
            <person name="Overmann J."/>
            <person name="Mueller R."/>
        </authorList>
    </citation>
    <scope>NUCLEOTIDE SEQUENCE [LARGE SCALE GENOMIC DNA]</scope>
    <source>
        <strain evidence="3 4">Cm c5</strain>
    </source>
</reference>
<dbReference type="Pfam" id="PF00027">
    <property type="entry name" value="cNMP_binding"/>
    <property type="match status" value="1"/>
</dbReference>
<feature type="transmembrane region" description="Helical" evidence="1">
    <location>
        <begin position="143"/>
        <end position="162"/>
    </location>
</feature>
<protein>
    <recommendedName>
        <fullName evidence="2">Cyclic nucleotide-binding domain-containing protein</fullName>
    </recommendedName>
</protein>
<dbReference type="SMART" id="SM00100">
    <property type="entry name" value="cNMP"/>
    <property type="match status" value="1"/>
</dbReference>
<name>A0A0K1EH89_CHOCO</name>
<dbReference type="PROSITE" id="PS00889">
    <property type="entry name" value="CNMP_BINDING_2"/>
    <property type="match status" value="1"/>
</dbReference>
<feature type="transmembrane region" description="Helical" evidence="1">
    <location>
        <begin position="260"/>
        <end position="281"/>
    </location>
</feature>
<dbReference type="PROSITE" id="PS50042">
    <property type="entry name" value="CNMP_BINDING_3"/>
    <property type="match status" value="1"/>
</dbReference>
<dbReference type="RefSeq" id="WP_156338772.1">
    <property type="nucleotide sequence ID" value="NZ_CP012159.1"/>
</dbReference>
<organism evidence="3 4">
    <name type="scientific">Chondromyces crocatus</name>
    <dbReference type="NCBI Taxonomy" id="52"/>
    <lineage>
        <taxon>Bacteria</taxon>
        <taxon>Pseudomonadati</taxon>
        <taxon>Myxococcota</taxon>
        <taxon>Polyangia</taxon>
        <taxon>Polyangiales</taxon>
        <taxon>Polyangiaceae</taxon>
        <taxon>Chondromyces</taxon>
    </lineage>
</organism>
<dbReference type="CDD" id="cd00038">
    <property type="entry name" value="CAP_ED"/>
    <property type="match status" value="1"/>
</dbReference>
<proteinExistence type="predicted"/>
<keyword evidence="1" id="KW-0812">Transmembrane</keyword>
<feature type="transmembrane region" description="Helical" evidence="1">
    <location>
        <begin position="55"/>
        <end position="73"/>
    </location>
</feature>
<dbReference type="InterPro" id="IPR036259">
    <property type="entry name" value="MFS_trans_sf"/>
</dbReference>
<dbReference type="GO" id="GO:0003700">
    <property type="term" value="F:DNA-binding transcription factor activity"/>
    <property type="evidence" value="ECO:0007669"/>
    <property type="project" value="TreeGrafter"/>
</dbReference>
<dbReference type="InterPro" id="IPR050397">
    <property type="entry name" value="Env_Response_Regulators"/>
</dbReference>
<feature type="transmembrane region" description="Helical" evidence="1">
    <location>
        <begin position="85"/>
        <end position="101"/>
    </location>
</feature>
<accession>A0A0K1EH89</accession>
<dbReference type="PROSITE" id="PS00888">
    <property type="entry name" value="CNMP_BINDING_1"/>
    <property type="match status" value="1"/>
</dbReference>
<feature type="domain" description="Cyclic nucleotide-binding" evidence="2">
    <location>
        <begin position="930"/>
        <end position="1045"/>
    </location>
</feature>
<dbReference type="PANTHER" id="PTHR24567:SF74">
    <property type="entry name" value="HTH-TYPE TRANSCRIPTIONAL REGULATOR ARCR"/>
    <property type="match status" value="1"/>
</dbReference>
<keyword evidence="1" id="KW-1133">Transmembrane helix</keyword>
<keyword evidence="1" id="KW-0472">Membrane</keyword>
<gene>
    <name evidence="3" type="ORF">CMC5_043840</name>
</gene>
<dbReference type="SUPFAM" id="SSF51206">
    <property type="entry name" value="cAMP-binding domain-like"/>
    <property type="match status" value="1"/>
</dbReference>
<feature type="transmembrane region" description="Helical" evidence="1">
    <location>
        <begin position="107"/>
        <end position="131"/>
    </location>
</feature>
<evidence type="ECO:0000259" key="2">
    <source>
        <dbReference type="PROSITE" id="PS50042"/>
    </source>
</evidence>
<feature type="transmembrane region" description="Helical" evidence="1">
    <location>
        <begin position="220"/>
        <end position="240"/>
    </location>
</feature>
<keyword evidence="4" id="KW-1185">Reference proteome</keyword>
<dbReference type="InterPro" id="IPR018490">
    <property type="entry name" value="cNMP-bd_dom_sf"/>
</dbReference>
<dbReference type="OrthoDB" id="9784809at2"/>
<dbReference type="InterPro" id="IPR018488">
    <property type="entry name" value="cNMP-bd_CS"/>
</dbReference>
<dbReference type="KEGG" id="ccro:CMC5_043840"/>
<dbReference type="GO" id="GO:0005829">
    <property type="term" value="C:cytosol"/>
    <property type="evidence" value="ECO:0007669"/>
    <property type="project" value="TreeGrafter"/>
</dbReference>
<evidence type="ECO:0000313" key="3">
    <source>
        <dbReference type="EMBL" id="AKT40231.1"/>
    </source>
</evidence>
<dbReference type="EMBL" id="CP012159">
    <property type="protein sequence ID" value="AKT40231.1"/>
    <property type="molecule type" value="Genomic_DNA"/>
</dbReference>
<feature type="transmembrane region" description="Helical" evidence="1">
    <location>
        <begin position="360"/>
        <end position="378"/>
    </location>
</feature>
<dbReference type="Gene3D" id="2.60.120.10">
    <property type="entry name" value="Jelly Rolls"/>
    <property type="match status" value="1"/>
</dbReference>
<dbReference type="SUPFAM" id="SSF103473">
    <property type="entry name" value="MFS general substrate transporter"/>
    <property type="match status" value="1"/>
</dbReference>
<sequence length="1053" mass="108926">MSRLRALIDLRRGDGPIVLPAAGVAFLGVGAMSLAGIAADTLFVSAFDLGQISRFYVVTSAVRFGAALGYAALLRRFEGPRLDGALLLITAMSVAGAALLSQSATGALLYAICVGLLVLPPLLPLITFRAVSSALESRQARRLLPLVAAAATVGVIVASAAVPTLAGLLGTPGVLYAGAVLAALAAPLPTVLAERAPPRQSQAEPPGKLLRALVDMRRDLVESPVVGVVLAGVLLGAIAANLVDYAMKAALKARYEREEMAAFLGTFGAATNLLILLAQLFGSSRFTARFGVRISMQALFASQVAMGAGLGLAPGVVSAAMARLSENTFRYALSAPVEDLLLTPAPPAARVRAKVLAKGLANPLGGVLVGLLLAAFGAAGPPPLALGAILALTGAVGMLAVARARRAYMAALAHALGEGQIEEELSPQTAQALGRELSQTLHRRVGRRDVEGASRLLAVLDDRFFSMDEVAHALRAPQAEIRRAAVAAAVRVGRPGEGPRLLALADPDPEDDIEQSLLAGARALGGGADQARLSLALDRGRSGASAEKARLWGEALVGLGGIAVASGGRGSSPSFAVAAFSGAPQTPVGQAAVVEVLRQEALVPGSPRRAAALWALGELRARQAHREVLLSLGSSDRAVFAAAARAAVLIEARGAVAALLGRLTTGSEVRAVTEALSLAGPEAVGDLIAALPTTRGQGAAVATSVASGSALTGSVRAARVLARLGPEACAEVLVRYAELGYRARNAVARALATVSRRTGEAVDPELVLQAMEMTLEYAESLALLYPMTLFGRLSPKRASAPDGLREETRGLLRREVRYRIEETSARLLDLAAVMGDRELITRARAALAEGARERGHGLELLETILPRPLAARAVALLEIDWATPLPTGGKPPQLDGWLEKCRNFDAGALPSSHPMATVLEKVVVLVDSSLFKGLSGEELYPVAEIAEALEYESGEEVVREGDPGDALFVVVEGRFQVERRGAAVRALEPGAVFGEVALLDGAPRAATVVATTEGKVLRIPRAEFEGLLDESPELARGVIRTLLGHLRAAGAAG</sequence>